<gene>
    <name evidence="1" type="ORF">KIN20_007284</name>
</gene>
<name>A0AAD5QGR6_PARTN</name>
<dbReference type="AlphaFoldDB" id="A0AAD5QGR6"/>
<accession>A0AAD5QGR6</accession>
<proteinExistence type="predicted"/>
<dbReference type="Proteomes" id="UP001196413">
    <property type="component" value="Unassembled WGS sequence"/>
</dbReference>
<evidence type="ECO:0000313" key="1">
    <source>
        <dbReference type="EMBL" id="KAJ1351298.1"/>
    </source>
</evidence>
<comment type="caution">
    <text evidence="1">The sequence shown here is derived from an EMBL/GenBank/DDBJ whole genome shotgun (WGS) entry which is preliminary data.</text>
</comment>
<sequence length="92" mass="10771">MMAKEATLHRRRQHGDFCMQWSDRECYVSNKHGHEYPQYSHYPFQGKFVRLNEHHYGELVESDVAKCSDQSGSHVSIWSVQIALFLCIAIVD</sequence>
<keyword evidence="2" id="KW-1185">Reference proteome</keyword>
<evidence type="ECO:0000313" key="2">
    <source>
        <dbReference type="Proteomes" id="UP001196413"/>
    </source>
</evidence>
<dbReference type="EMBL" id="JAHQIW010001044">
    <property type="protein sequence ID" value="KAJ1351298.1"/>
    <property type="molecule type" value="Genomic_DNA"/>
</dbReference>
<protein>
    <submittedName>
        <fullName evidence="1">Uncharacterized protein</fullName>
    </submittedName>
</protein>
<reference evidence="1" key="1">
    <citation type="submission" date="2021-06" db="EMBL/GenBank/DDBJ databases">
        <title>Parelaphostrongylus tenuis whole genome reference sequence.</title>
        <authorList>
            <person name="Garwood T.J."/>
            <person name="Larsen P.A."/>
            <person name="Fountain-Jones N.M."/>
            <person name="Garbe J.R."/>
            <person name="Macchietto M.G."/>
            <person name="Kania S.A."/>
            <person name="Gerhold R.W."/>
            <person name="Richards J.E."/>
            <person name="Wolf T.M."/>
        </authorList>
    </citation>
    <scope>NUCLEOTIDE SEQUENCE</scope>
    <source>
        <strain evidence="1">MNPRO001-30</strain>
        <tissue evidence="1">Meninges</tissue>
    </source>
</reference>
<organism evidence="1 2">
    <name type="scientific">Parelaphostrongylus tenuis</name>
    <name type="common">Meningeal worm</name>
    <dbReference type="NCBI Taxonomy" id="148309"/>
    <lineage>
        <taxon>Eukaryota</taxon>
        <taxon>Metazoa</taxon>
        <taxon>Ecdysozoa</taxon>
        <taxon>Nematoda</taxon>
        <taxon>Chromadorea</taxon>
        <taxon>Rhabditida</taxon>
        <taxon>Rhabditina</taxon>
        <taxon>Rhabditomorpha</taxon>
        <taxon>Strongyloidea</taxon>
        <taxon>Metastrongylidae</taxon>
        <taxon>Parelaphostrongylus</taxon>
    </lineage>
</organism>